<dbReference type="HOGENOM" id="CLU_1025910_0_0_7"/>
<dbReference type="Pfam" id="PF13847">
    <property type="entry name" value="Methyltransf_31"/>
    <property type="match status" value="1"/>
</dbReference>
<gene>
    <name evidence="2" type="ordered locus">HH_0076</name>
</gene>
<dbReference type="Gene3D" id="3.40.50.150">
    <property type="entry name" value="Vaccinia Virus protein VP39"/>
    <property type="match status" value="1"/>
</dbReference>
<dbReference type="RefSeq" id="WP_011114919.1">
    <property type="nucleotide sequence ID" value="NC_004917.1"/>
</dbReference>
<dbReference type="CDD" id="cd02440">
    <property type="entry name" value="AdoMet_MTases"/>
    <property type="match status" value="1"/>
</dbReference>
<dbReference type="InterPro" id="IPR029063">
    <property type="entry name" value="SAM-dependent_MTases_sf"/>
</dbReference>
<organism evidence="2 3">
    <name type="scientific">Helicobacter hepaticus (strain ATCC 51449 / 3B1)</name>
    <dbReference type="NCBI Taxonomy" id="235279"/>
    <lineage>
        <taxon>Bacteria</taxon>
        <taxon>Pseudomonadati</taxon>
        <taxon>Campylobacterota</taxon>
        <taxon>Epsilonproteobacteria</taxon>
        <taxon>Campylobacterales</taxon>
        <taxon>Helicobacteraceae</taxon>
        <taxon>Helicobacter</taxon>
    </lineage>
</organism>
<dbReference type="EMBL" id="AE017125">
    <property type="protein sequence ID" value="AAP76673.1"/>
    <property type="molecule type" value="Genomic_DNA"/>
</dbReference>
<evidence type="ECO:0000313" key="3">
    <source>
        <dbReference type="Proteomes" id="UP000002495"/>
    </source>
</evidence>
<proteinExistence type="predicted"/>
<sequence>MNFLKKLKNKIKRYFTKPFKLVIPQEYAKDLQLWNNNRGVFSTSYEAICAVISQNSEKTPLFYLTSKFWNLKSVLPARFEEQKTFIESSFIPKLQKSDTLLDMGCANGEWTFIFAPFVKKIMAYDYSPALIEGAREINQKDFAHISNITFNQGDVSTLKIEQTYDCISFMGVLTCILEWEKCENILSKLYTALRGGGLMIYKDNTNSSAEDFYYYANGNYWMVARSRAKYLALFEKLGFKIVQEKIIHTVTQEIANTQRAVESYMCILQKE</sequence>
<dbReference type="KEGG" id="hhe:HH_0076"/>
<dbReference type="SUPFAM" id="SSF53335">
    <property type="entry name" value="S-adenosyl-L-methionine-dependent methyltransferases"/>
    <property type="match status" value="1"/>
</dbReference>
<dbReference type="eggNOG" id="COG2230">
    <property type="taxonomic scope" value="Bacteria"/>
</dbReference>
<keyword evidence="3" id="KW-1185">Reference proteome</keyword>
<dbReference type="OrthoDB" id="9782767at2"/>
<name>Q7VK16_HELHP</name>
<feature type="domain" description="Methyltransferase" evidence="1">
    <location>
        <begin position="95"/>
        <end position="214"/>
    </location>
</feature>
<accession>Q7VK16</accession>
<dbReference type="PANTHER" id="PTHR43861">
    <property type="entry name" value="TRANS-ACONITATE 2-METHYLTRANSFERASE-RELATED"/>
    <property type="match status" value="1"/>
</dbReference>
<dbReference type="Proteomes" id="UP000002495">
    <property type="component" value="Chromosome"/>
</dbReference>
<dbReference type="AlphaFoldDB" id="Q7VK16"/>
<evidence type="ECO:0000259" key="1">
    <source>
        <dbReference type="Pfam" id="PF13847"/>
    </source>
</evidence>
<reference evidence="2 3" key="1">
    <citation type="journal article" date="2003" name="Proc. Natl. Acad. Sci. U.S.A.">
        <title>The complete genome sequence of the carcinogenic bacterium Helicobacter hepaticus.</title>
        <authorList>
            <person name="Suerbaum S."/>
            <person name="Josenhans C."/>
            <person name="Sterzenbach T."/>
            <person name="Drescher B."/>
            <person name="Brandt P."/>
            <person name="Bell M."/>
            <person name="Droege M."/>
            <person name="Fartmann B."/>
            <person name="Fischer H.-P."/>
            <person name="Ge Z."/>
            <person name="Hoerster A."/>
            <person name="Holland R."/>
            <person name="Klein K."/>
            <person name="Koenig J."/>
            <person name="Macko L."/>
            <person name="Mendz G.L."/>
            <person name="Nyakatura G."/>
            <person name="Schauer D.B."/>
            <person name="Shen Z."/>
            <person name="Weber J."/>
            <person name="Frosch M."/>
            <person name="Fox J.G."/>
        </authorList>
    </citation>
    <scope>NUCLEOTIDE SEQUENCE [LARGE SCALE GENOMIC DNA]</scope>
    <source>
        <strain evidence="3">ATCC 51449 / 3B1</strain>
    </source>
</reference>
<protein>
    <recommendedName>
        <fullName evidence="1">Methyltransferase domain-containing protein</fullName>
    </recommendedName>
</protein>
<dbReference type="InterPro" id="IPR025714">
    <property type="entry name" value="Methyltranfer_dom"/>
</dbReference>
<dbReference type="STRING" id="235279.HH_0076"/>
<evidence type="ECO:0000313" key="2">
    <source>
        <dbReference type="EMBL" id="AAP76673.1"/>
    </source>
</evidence>